<proteinExistence type="predicted"/>
<evidence type="ECO:0000313" key="3">
    <source>
        <dbReference type="EMBL" id="OBS01007.1"/>
    </source>
</evidence>
<dbReference type="EMBL" id="MAEM01000324">
    <property type="protein sequence ID" value="OBS01007.1"/>
    <property type="molecule type" value="Genomic_DNA"/>
</dbReference>
<dbReference type="Proteomes" id="UP000093757">
    <property type="component" value="Unassembled WGS sequence"/>
</dbReference>
<protein>
    <recommendedName>
        <fullName evidence="2">PE domain-containing protein</fullName>
    </recommendedName>
</protein>
<reference evidence="3 4" key="1">
    <citation type="submission" date="2016-06" db="EMBL/GenBank/DDBJ databases">
        <authorList>
            <person name="Kjaerup R.B."/>
            <person name="Dalgaard T.S."/>
            <person name="Juul-Madsen H.R."/>
        </authorList>
    </citation>
    <scope>NUCLEOTIDE SEQUENCE [LARGE SCALE GENOMIC DNA]</scope>
    <source>
        <strain evidence="3 4">1245752.6</strain>
    </source>
</reference>
<comment type="caution">
    <text evidence="3">The sequence shown here is derived from an EMBL/GenBank/DDBJ whole genome shotgun (WGS) entry which is preliminary data.</text>
</comment>
<evidence type="ECO:0000313" key="4">
    <source>
        <dbReference type="Proteomes" id="UP000093757"/>
    </source>
</evidence>
<name>A0A1A6BF50_MYCGO</name>
<dbReference type="InterPro" id="IPR000084">
    <property type="entry name" value="PE-PGRS_N"/>
</dbReference>
<dbReference type="SUPFAM" id="SSF140459">
    <property type="entry name" value="PE/PPE dimer-like"/>
    <property type="match status" value="1"/>
</dbReference>
<gene>
    <name evidence="3" type="ORF">A9W98_22230</name>
</gene>
<feature type="compositionally biased region" description="Gly residues" evidence="1">
    <location>
        <begin position="113"/>
        <end position="134"/>
    </location>
</feature>
<evidence type="ECO:0000256" key="1">
    <source>
        <dbReference type="SAM" id="MobiDB-lite"/>
    </source>
</evidence>
<dbReference type="AlphaFoldDB" id="A0A1A6BF50"/>
<evidence type="ECO:0000259" key="2">
    <source>
        <dbReference type="Pfam" id="PF00934"/>
    </source>
</evidence>
<organism evidence="3 4">
    <name type="scientific">Mycobacterium gordonae</name>
    <dbReference type="NCBI Taxonomy" id="1778"/>
    <lineage>
        <taxon>Bacteria</taxon>
        <taxon>Bacillati</taxon>
        <taxon>Actinomycetota</taxon>
        <taxon>Actinomycetes</taxon>
        <taxon>Mycobacteriales</taxon>
        <taxon>Mycobacteriaceae</taxon>
        <taxon>Mycobacterium</taxon>
    </lineage>
</organism>
<dbReference type="InterPro" id="IPR038332">
    <property type="entry name" value="PPE_sf"/>
</dbReference>
<dbReference type="Gene3D" id="1.10.287.850">
    <property type="entry name" value="HP0062-like domain"/>
    <property type="match status" value="1"/>
</dbReference>
<feature type="domain" description="PE" evidence="2">
    <location>
        <begin position="2"/>
        <end position="56"/>
    </location>
</feature>
<dbReference type="Pfam" id="PF00934">
    <property type="entry name" value="PE"/>
    <property type="match status" value="1"/>
</dbReference>
<sequence length="134" mass="13413">MVAPALDEVSKVATALFSRHAQAYQTFSAQASEFHAQFVRTLATSAGLYQSAEAINALGAAAATNPMTAINSAAQTLLSPVRAVNAAANAQSLALTGRPLVGNGADGAPGQPGKPGGWLSGNGGRGGGIRLLQR</sequence>
<feature type="region of interest" description="Disordered" evidence="1">
    <location>
        <begin position="99"/>
        <end position="134"/>
    </location>
</feature>
<accession>A0A1A6BF50</accession>